<dbReference type="EMBL" id="JQOF01000060">
    <property type="protein sequence ID" value="KGA39110.1"/>
    <property type="molecule type" value="Genomic_DNA"/>
</dbReference>
<protein>
    <submittedName>
        <fullName evidence="1">Uncharacterized protein</fullName>
    </submittedName>
</protein>
<gene>
    <name evidence="1" type="ORF">KU75_24545</name>
</gene>
<comment type="caution">
    <text evidence="1">The sequence shown here is derived from an EMBL/GenBank/DDBJ whole genome shotgun (WGS) entry which is preliminary data.</text>
</comment>
<dbReference type="NCBIfam" id="NF047561">
    <property type="entry name" value="orf58_phage_fam"/>
    <property type="match status" value="1"/>
</dbReference>
<evidence type="ECO:0000313" key="2">
    <source>
        <dbReference type="Proteomes" id="UP000029447"/>
    </source>
</evidence>
<reference evidence="1 2" key="1">
    <citation type="submission" date="2014-08" db="EMBL/GenBank/DDBJ databases">
        <title>Genome sequences of NCPPB Pectobacterium isolates.</title>
        <authorList>
            <person name="Glover R.H."/>
            <person name="Sapp M."/>
            <person name="Elphinstone J."/>
        </authorList>
    </citation>
    <scope>NUCLEOTIDE SEQUENCE [LARGE SCALE GENOMIC DNA]</scope>
    <source>
        <strain evidence="1 2">NCPPB3841</strain>
    </source>
</reference>
<accession>A0ABR4VID7</accession>
<dbReference type="Proteomes" id="UP000029447">
    <property type="component" value="Unassembled WGS sequence"/>
</dbReference>
<organism evidence="1 2">
    <name type="scientific">Pectobacterium odoriferum</name>
    <dbReference type="NCBI Taxonomy" id="78398"/>
    <lineage>
        <taxon>Bacteria</taxon>
        <taxon>Pseudomonadati</taxon>
        <taxon>Pseudomonadota</taxon>
        <taxon>Gammaproteobacteria</taxon>
        <taxon>Enterobacterales</taxon>
        <taxon>Pectobacteriaceae</taxon>
        <taxon>Pectobacterium</taxon>
    </lineage>
</organism>
<evidence type="ECO:0000313" key="1">
    <source>
        <dbReference type="EMBL" id="KGA39110.1"/>
    </source>
</evidence>
<proteinExistence type="predicted"/>
<keyword evidence="2" id="KW-1185">Reference proteome</keyword>
<sequence>MSVIFGRSYKLVIKSSMGGSDLVYEPPMQIRFSVAGTPNNHETTANISIYGISRATRQRLYREYDEIFLYAGYAGNMGMIFRGQINNIETGKDGVSTYIRFYCWSHFDKWKGVSINKTWGNNTPPIEIVRDVANTFGIDVDIVGDFSQLPLAIYGDTRIGKSVDEMNDLKRIYGFEWFFESNRIVIAKSGYSREKITHIIRSDNGMEGVPRIYLGQIEVDVKLDHRIRILDWVDVASEFETYGFSDIYRVGEGNASRRQRSLGKFAVLSTMHQGDFYGDLWKTTVSALLRIESARGAL</sequence>
<name>A0ABR4VID7_9GAMM</name>
<dbReference type="RefSeq" id="WP_044209579.1">
    <property type="nucleotide sequence ID" value="NZ_JQOF01000060.1"/>
</dbReference>